<dbReference type="RefSeq" id="WP_386809794.1">
    <property type="nucleotide sequence ID" value="NZ_JBHTMV010000006.1"/>
</dbReference>
<organism evidence="1 2">
    <name type="scientific">Lutibacter holmesii</name>
    <dbReference type="NCBI Taxonomy" id="1137985"/>
    <lineage>
        <taxon>Bacteria</taxon>
        <taxon>Pseudomonadati</taxon>
        <taxon>Bacteroidota</taxon>
        <taxon>Flavobacteriia</taxon>
        <taxon>Flavobacteriales</taxon>
        <taxon>Flavobacteriaceae</taxon>
        <taxon>Lutibacter</taxon>
    </lineage>
</organism>
<dbReference type="Proteomes" id="UP001597241">
    <property type="component" value="Unassembled WGS sequence"/>
</dbReference>
<evidence type="ECO:0000313" key="1">
    <source>
        <dbReference type="EMBL" id="MFD1294542.1"/>
    </source>
</evidence>
<reference evidence="2" key="1">
    <citation type="journal article" date="2019" name="Int. J. Syst. Evol. Microbiol.">
        <title>The Global Catalogue of Microorganisms (GCM) 10K type strain sequencing project: providing services to taxonomists for standard genome sequencing and annotation.</title>
        <authorList>
            <consortium name="The Broad Institute Genomics Platform"/>
            <consortium name="The Broad Institute Genome Sequencing Center for Infectious Disease"/>
            <person name="Wu L."/>
            <person name="Ma J."/>
        </authorList>
    </citation>
    <scope>NUCLEOTIDE SEQUENCE [LARGE SCALE GENOMIC DNA]</scope>
    <source>
        <strain evidence="2">CCUG 62221</strain>
    </source>
</reference>
<protein>
    <submittedName>
        <fullName evidence="1">Group III truncated hemoglobin</fullName>
    </submittedName>
</protein>
<dbReference type="SUPFAM" id="SSF46458">
    <property type="entry name" value="Globin-like"/>
    <property type="match status" value="1"/>
</dbReference>
<comment type="caution">
    <text evidence="1">The sequence shown here is derived from an EMBL/GenBank/DDBJ whole genome shotgun (WGS) entry which is preliminary data.</text>
</comment>
<sequence length="127" mass="15063">MKKDIEGRDDIYALVSLFYKKLLSDELMIHFFEDFKDPDHLEEHLQVLVDFWDNIIFFSGGYRKNAMQPHIEMQKLKPFSGEHFNRWLSSFNESVDALFEGENSRQIKTRALSIATVMKIKVFELNN</sequence>
<evidence type="ECO:0000313" key="2">
    <source>
        <dbReference type="Proteomes" id="UP001597241"/>
    </source>
</evidence>
<dbReference type="InterPro" id="IPR012292">
    <property type="entry name" value="Globin/Proto"/>
</dbReference>
<dbReference type="CDD" id="cd08916">
    <property type="entry name" value="TrHb3_P"/>
    <property type="match status" value="1"/>
</dbReference>
<dbReference type="Gene3D" id="1.10.490.10">
    <property type="entry name" value="Globins"/>
    <property type="match status" value="1"/>
</dbReference>
<dbReference type="EMBL" id="JBHTMV010000006">
    <property type="protein sequence ID" value="MFD1294542.1"/>
    <property type="molecule type" value="Genomic_DNA"/>
</dbReference>
<gene>
    <name evidence="1" type="ORF">ACFQ5N_11915</name>
</gene>
<proteinExistence type="predicted"/>
<dbReference type="InterPro" id="IPR009050">
    <property type="entry name" value="Globin-like_sf"/>
</dbReference>
<name>A0ABW3WRL6_9FLAO</name>
<keyword evidence="2" id="KW-1185">Reference proteome</keyword>
<accession>A0ABW3WRL6</accession>